<name>A0AAW2XAC5_9LAMI</name>
<feature type="signal peptide" evidence="1">
    <location>
        <begin position="1"/>
        <end position="26"/>
    </location>
</feature>
<evidence type="ECO:0000256" key="1">
    <source>
        <dbReference type="SAM" id="SignalP"/>
    </source>
</evidence>
<proteinExistence type="predicted"/>
<evidence type="ECO:0008006" key="3">
    <source>
        <dbReference type="Google" id="ProtNLM"/>
    </source>
</evidence>
<evidence type="ECO:0000313" key="2">
    <source>
        <dbReference type="EMBL" id="KAL0450606.1"/>
    </source>
</evidence>
<dbReference type="PANTHER" id="PTHR34277:SF18">
    <property type="entry name" value="CLAVATA3_ESR (CLE)-RELATED PROTEIN 25"/>
    <property type="match status" value="1"/>
</dbReference>
<protein>
    <recommendedName>
        <fullName evidence="3">CLAVATA3/ESR (CLE)-related protein 25</fullName>
    </recommendedName>
</protein>
<sequence>MGSRKRVVGGALSVSLLWFLLVLSLADWRNGRDAATTTVPSTASLKFLKPIETGKSGVRDRNFNLNCVSKRRVPNGPDPIHNRNMSSCSSDDVFTTQICLDSFCSPGE</sequence>
<dbReference type="PANTHER" id="PTHR34277">
    <property type="entry name" value="CLAVATA3/ESR (CLE)-RELATED PROTEIN 26"/>
    <property type="match status" value="1"/>
</dbReference>
<keyword evidence="1" id="KW-0732">Signal</keyword>
<dbReference type="AlphaFoldDB" id="A0AAW2XAC5"/>
<organism evidence="2">
    <name type="scientific">Sesamum latifolium</name>
    <dbReference type="NCBI Taxonomy" id="2727402"/>
    <lineage>
        <taxon>Eukaryota</taxon>
        <taxon>Viridiplantae</taxon>
        <taxon>Streptophyta</taxon>
        <taxon>Embryophyta</taxon>
        <taxon>Tracheophyta</taxon>
        <taxon>Spermatophyta</taxon>
        <taxon>Magnoliopsida</taxon>
        <taxon>eudicotyledons</taxon>
        <taxon>Gunneridae</taxon>
        <taxon>Pentapetalae</taxon>
        <taxon>asterids</taxon>
        <taxon>lamiids</taxon>
        <taxon>Lamiales</taxon>
        <taxon>Pedaliaceae</taxon>
        <taxon>Sesamum</taxon>
    </lineage>
</organism>
<gene>
    <name evidence="2" type="ORF">Slati_1617000</name>
</gene>
<dbReference type="EMBL" id="JACGWN010000005">
    <property type="protein sequence ID" value="KAL0450606.1"/>
    <property type="molecule type" value="Genomic_DNA"/>
</dbReference>
<feature type="chain" id="PRO_5043610107" description="CLAVATA3/ESR (CLE)-related protein 25" evidence="1">
    <location>
        <begin position="27"/>
        <end position="108"/>
    </location>
</feature>
<reference evidence="2" key="1">
    <citation type="submission" date="2020-06" db="EMBL/GenBank/DDBJ databases">
        <authorList>
            <person name="Li T."/>
            <person name="Hu X."/>
            <person name="Zhang T."/>
            <person name="Song X."/>
            <person name="Zhang H."/>
            <person name="Dai N."/>
            <person name="Sheng W."/>
            <person name="Hou X."/>
            <person name="Wei L."/>
        </authorList>
    </citation>
    <scope>NUCLEOTIDE SEQUENCE</scope>
    <source>
        <strain evidence="2">KEN1</strain>
        <tissue evidence="2">Leaf</tissue>
    </source>
</reference>
<comment type="caution">
    <text evidence="2">The sequence shown here is derived from an EMBL/GenBank/DDBJ whole genome shotgun (WGS) entry which is preliminary data.</text>
</comment>
<dbReference type="InterPro" id="IPR039316">
    <property type="entry name" value="CLE25/26"/>
</dbReference>
<reference evidence="2" key="2">
    <citation type="journal article" date="2024" name="Plant">
        <title>Genomic evolution and insights into agronomic trait innovations of Sesamum species.</title>
        <authorList>
            <person name="Miao H."/>
            <person name="Wang L."/>
            <person name="Qu L."/>
            <person name="Liu H."/>
            <person name="Sun Y."/>
            <person name="Le M."/>
            <person name="Wang Q."/>
            <person name="Wei S."/>
            <person name="Zheng Y."/>
            <person name="Lin W."/>
            <person name="Duan Y."/>
            <person name="Cao H."/>
            <person name="Xiong S."/>
            <person name="Wang X."/>
            <person name="Wei L."/>
            <person name="Li C."/>
            <person name="Ma Q."/>
            <person name="Ju M."/>
            <person name="Zhao R."/>
            <person name="Li G."/>
            <person name="Mu C."/>
            <person name="Tian Q."/>
            <person name="Mei H."/>
            <person name="Zhang T."/>
            <person name="Gao T."/>
            <person name="Zhang H."/>
        </authorList>
    </citation>
    <scope>NUCLEOTIDE SEQUENCE</scope>
    <source>
        <strain evidence="2">KEN1</strain>
    </source>
</reference>
<accession>A0AAW2XAC5</accession>